<evidence type="ECO:0000313" key="3">
    <source>
        <dbReference type="Proteomes" id="UP000434957"/>
    </source>
</evidence>
<reference evidence="2 3" key="1">
    <citation type="submission" date="2018-08" db="EMBL/GenBank/DDBJ databases">
        <title>Genomic investigation of the strawberry pathogen Phytophthora fragariae indicates pathogenicity is determined by transcriptional variation in three key races.</title>
        <authorList>
            <person name="Adams T.M."/>
            <person name="Armitage A.D."/>
            <person name="Sobczyk M.K."/>
            <person name="Bates H.J."/>
            <person name="Dunwell J.M."/>
            <person name="Nellist C.F."/>
            <person name="Harrison R.J."/>
        </authorList>
    </citation>
    <scope>NUCLEOTIDE SEQUENCE [LARGE SCALE GENOMIC DNA]</scope>
    <source>
        <strain evidence="2 3">SCRP333</strain>
    </source>
</reference>
<organism evidence="2 3">
    <name type="scientific">Phytophthora rubi</name>
    <dbReference type="NCBI Taxonomy" id="129364"/>
    <lineage>
        <taxon>Eukaryota</taxon>
        <taxon>Sar</taxon>
        <taxon>Stramenopiles</taxon>
        <taxon>Oomycota</taxon>
        <taxon>Peronosporomycetes</taxon>
        <taxon>Peronosporales</taxon>
        <taxon>Peronosporaceae</taxon>
        <taxon>Phytophthora</taxon>
    </lineage>
</organism>
<sequence>MRSDTGLPGDTLSRLGMGIPSDTRKSLLIVEMANNMEPTSRSLVVSLVNCGTNRMKLSVGNTKHPHSELSRKQPL</sequence>
<keyword evidence="3" id="KW-1185">Reference proteome</keyword>
<name>A0A6A4F3V9_9STRA</name>
<accession>A0A6A4F3V9</accession>
<protein>
    <submittedName>
        <fullName evidence="2">Uncharacterized protein</fullName>
    </submittedName>
</protein>
<comment type="caution">
    <text evidence="2">The sequence shown here is derived from an EMBL/GenBank/DDBJ whole genome shotgun (WGS) entry which is preliminary data.</text>
</comment>
<dbReference type="EMBL" id="QXFT01000630">
    <property type="protein sequence ID" value="KAE9339208.1"/>
    <property type="molecule type" value="Genomic_DNA"/>
</dbReference>
<evidence type="ECO:0000313" key="2">
    <source>
        <dbReference type="EMBL" id="KAE9339208.1"/>
    </source>
</evidence>
<gene>
    <name evidence="2" type="ORF">PR003_g11124</name>
</gene>
<dbReference type="AlphaFoldDB" id="A0A6A4F3V9"/>
<feature type="region of interest" description="Disordered" evidence="1">
    <location>
        <begin position="56"/>
        <end position="75"/>
    </location>
</feature>
<proteinExistence type="predicted"/>
<dbReference type="Proteomes" id="UP000434957">
    <property type="component" value="Unassembled WGS sequence"/>
</dbReference>
<evidence type="ECO:0000256" key="1">
    <source>
        <dbReference type="SAM" id="MobiDB-lite"/>
    </source>
</evidence>
<feature type="compositionally biased region" description="Basic and acidic residues" evidence="1">
    <location>
        <begin position="65"/>
        <end position="75"/>
    </location>
</feature>